<dbReference type="Proteomes" id="UP000761380">
    <property type="component" value="Unassembled WGS sequence"/>
</dbReference>
<dbReference type="AlphaFoldDB" id="A0A927ZTN5"/>
<gene>
    <name evidence="1" type="ORF">E7201_00530</name>
</gene>
<name>A0A927ZTN5_SELRU</name>
<evidence type="ECO:0008006" key="3">
    <source>
        <dbReference type="Google" id="ProtNLM"/>
    </source>
</evidence>
<evidence type="ECO:0000313" key="2">
    <source>
        <dbReference type="Proteomes" id="UP000761380"/>
    </source>
</evidence>
<accession>A0A927ZTN5</accession>
<proteinExistence type="predicted"/>
<sequence length="117" mass="13373">MRIFADEGELIEKYRRLSDEGRARISNQIDCELRIDAEVAAKRQESQRKGIEAAKKAGIHYGRPQTTFPENWDVVYAQWKAQDITADEAAVKLGISKATLYRMEKRRGIKESQTASD</sequence>
<protein>
    <recommendedName>
        <fullName evidence="3">Resolvase/invertase-type recombinase catalytic domain-containing protein</fullName>
    </recommendedName>
</protein>
<comment type="caution">
    <text evidence="1">The sequence shown here is derived from an EMBL/GenBank/DDBJ whole genome shotgun (WGS) entry which is preliminary data.</text>
</comment>
<organism evidence="1 2">
    <name type="scientific">Selenomonas ruminantium</name>
    <dbReference type="NCBI Taxonomy" id="971"/>
    <lineage>
        <taxon>Bacteria</taxon>
        <taxon>Bacillati</taxon>
        <taxon>Bacillota</taxon>
        <taxon>Negativicutes</taxon>
        <taxon>Selenomonadales</taxon>
        <taxon>Selenomonadaceae</taxon>
        <taxon>Selenomonas</taxon>
    </lineage>
</organism>
<reference evidence="1" key="1">
    <citation type="submission" date="2019-04" db="EMBL/GenBank/DDBJ databases">
        <title>Evolution of Biomass-Degrading Anaerobic Consortia Revealed by Metagenomics.</title>
        <authorList>
            <person name="Peng X."/>
        </authorList>
    </citation>
    <scope>NUCLEOTIDE SEQUENCE</scope>
    <source>
        <strain evidence="1">SIG240</strain>
    </source>
</reference>
<evidence type="ECO:0000313" key="1">
    <source>
        <dbReference type="EMBL" id="MBE6091655.1"/>
    </source>
</evidence>
<dbReference type="EMBL" id="SVBY01000003">
    <property type="protein sequence ID" value="MBE6091655.1"/>
    <property type="molecule type" value="Genomic_DNA"/>
</dbReference>